<feature type="domain" description="LNS2/PITP" evidence="7">
    <location>
        <begin position="657"/>
        <end position="813"/>
    </location>
</feature>
<dbReference type="GO" id="GO:0005634">
    <property type="term" value="C:nucleus"/>
    <property type="evidence" value="ECO:0007669"/>
    <property type="project" value="TreeGrafter"/>
</dbReference>
<name>A0A5E4M6G6_9HEMI</name>
<dbReference type="Pfam" id="PF16876">
    <property type="entry name" value="Lipin_mid"/>
    <property type="match status" value="1"/>
</dbReference>
<dbReference type="GO" id="GO:0009062">
    <property type="term" value="P:fatty acid catabolic process"/>
    <property type="evidence" value="ECO:0007669"/>
    <property type="project" value="TreeGrafter"/>
</dbReference>
<dbReference type="GO" id="GO:0032869">
    <property type="term" value="P:cellular response to insulin stimulus"/>
    <property type="evidence" value="ECO:0007669"/>
    <property type="project" value="TreeGrafter"/>
</dbReference>
<accession>A0A5E4M6G6</accession>
<feature type="compositionally biased region" description="Basic and acidic residues" evidence="6">
    <location>
        <begin position="391"/>
        <end position="401"/>
    </location>
</feature>
<dbReference type="GO" id="GO:0019432">
    <property type="term" value="P:triglyceride biosynthetic process"/>
    <property type="evidence" value="ECO:0007669"/>
    <property type="project" value="TreeGrafter"/>
</dbReference>
<feature type="compositionally biased region" description="Polar residues" evidence="6">
    <location>
        <begin position="257"/>
        <end position="272"/>
    </location>
</feature>
<dbReference type="InterPro" id="IPR026058">
    <property type="entry name" value="LIPIN"/>
</dbReference>
<dbReference type="EC" id="3.1.3.4" evidence="4"/>
<dbReference type="OrthoDB" id="4567at2759"/>
<evidence type="ECO:0000256" key="6">
    <source>
        <dbReference type="SAM" id="MobiDB-lite"/>
    </source>
</evidence>
<feature type="region of interest" description="Disordered" evidence="6">
    <location>
        <begin position="257"/>
        <end position="309"/>
    </location>
</feature>
<feature type="compositionally biased region" description="Basic residues" evidence="6">
    <location>
        <begin position="156"/>
        <end position="171"/>
    </location>
</feature>
<dbReference type="InterPro" id="IPR007651">
    <property type="entry name" value="Lipin_N"/>
</dbReference>
<feature type="compositionally biased region" description="Basic and acidic residues" evidence="6">
    <location>
        <begin position="288"/>
        <end position="307"/>
    </location>
</feature>
<dbReference type="Proteomes" id="UP000325440">
    <property type="component" value="Unassembled WGS sequence"/>
</dbReference>
<dbReference type="GO" id="GO:0045944">
    <property type="term" value="P:positive regulation of transcription by RNA polymerase II"/>
    <property type="evidence" value="ECO:0007669"/>
    <property type="project" value="TreeGrafter"/>
</dbReference>
<evidence type="ECO:0000256" key="3">
    <source>
        <dbReference type="ARBA" id="ARBA00005476"/>
    </source>
</evidence>
<comment type="cofactor">
    <cofactor evidence="2">
        <name>Mg(2+)</name>
        <dbReference type="ChEBI" id="CHEBI:18420"/>
    </cofactor>
</comment>
<sequence length="874" mass="98370">MNYLGKFISNFRHVYNEINPATLTGAIDIVVVEQPDGTFTCSPFHVRFGKIGVLRSREKIVEIEINGEPVQLHMKLGESGEAFFVEEISEEVDIETIPPHLACSPIPDDEELKTIEYAINSEQAGLKTFCAETVDSGNQDFQSSKFRPIEDSPHKPQMRKRRRKKSMIKRKVKDETKKLGNTFGSCNLPAISCLIDNDERSQEQYLDNDLHFFSDTDASPSSNSGDVKYNCSTVQSDTEYELQQRSRDSAVESLIGTSATNKSDLNNSSSDHQSWRWGELPTPPARRSSLDSDDPKSNLQEVNKKQEAANQRSMLANMLGFMKKTKHIRHNSSENGGIYLADLCADQLDPKVLELYLYNQTSPRQEEGKATDEDDVESGRGASLSHSPTSMDREGPKSIDSDFDEKFVQNSPCEVSISLCGGLDHLINDDYIIEEKFSTHQISYEEFTSDFNNLVKNPNLVVRINKKYYSCQTALPHLISIAAYQKILPQNDETKIQEENTKGLNRGYSSWFNWSRASKDKKSISPTEGNVNITKTDGSNILSIQLIQNSDINECVKSEIDGKIENELVTSNDTYVPRQRCYSSTDSELELETTKLSLKSKDKNDICRKTLRLTSEQIAKLNLREGSNEIVFSVTTAYQGTSHCKCFLFKWRYDDKIVISDIDGTITKSDVLGHILPIVGKDWAQSGVAKLFTKIKDNGYKLLYLSARAIGQSRVTRDYLKSIKQEDLSLPEGPVLLNPTSLLNAFHREVIEKKPEEFKISCLKDIQALFPVDNKPFYAGYGNKINDVWSYQAIGIPISRIFTINHKGELKHELTQTFQSSYFGQSCIVNDLFPVLTCGDDVTSRIEDVCNVISSGGDTISTTSLKCETFDIHI</sequence>
<evidence type="ECO:0000256" key="4">
    <source>
        <dbReference type="ARBA" id="ARBA00012638"/>
    </source>
</evidence>
<dbReference type="InterPro" id="IPR031315">
    <property type="entry name" value="LNS2/PITP"/>
</dbReference>
<dbReference type="InterPro" id="IPR013209">
    <property type="entry name" value="LNS2"/>
</dbReference>
<keyword evidence="9" id="KW-1185">Reference proteome</keyword>
<keyword evidence="5" id="KW-0378">Hydrolase</keyword>
<dbReference type="SUPFAM" id="SSF56784">
    <property type="entry name" value="HAD-like"/>
    <property type="match status" value="1"/>
</dbReference>
<dbReference type="GO" id="GO:0003713">
    <property type="term" value="F:transcription coactivator activity"/>
    <property type="evidence" value="ECO:0007669"/>
    <property type="project" value="TreeGrafter"/>
</dbReference>
<evidence type="ECO:0000259" key="7">
    <source>
        <dbReference type="SMART" id="SM00775"/>
    </source>
</evidence>
<dbReference type="PANTHER" id="PTHR12181">
    <property type="entry name" value="LIPIN"/>
    <property type="match status" value="1"/>
</dbReference>
<dbReference type="GO" id="GO:0008195">
    <property type="term" value="F:phosphatidate phosphatase activity"/>
    <property type="evidence" value="ECO:0007669"/>
    <property type="project" value="UniProtKB-EC"/>
</dbReference>
<dbReference type="InterPro" id="IPR036412">
    <property type="entry name" value="HAD-like_sf"/>
</dbReference>
<gene>
    <name evidence="8" type="ORF">CINCED_3A004134</name>
</gene>
<feature type="region of interest" description="Disordered" evidence="6">
    <location>
        <begin position="360"/>
        <end position="401"/>
    </location>
</feature>
<comment type="similarity">
    <text evidence="3">Belongs to the lipin family.</text>
</comment>
<dbReference type="Pfam" id="PF08235">
    <property type="entry name" value="LNS2"/>
    <property type="match status" value="1"/>
</dbReference>
<dbReference type="EMBL" id="CABPRJ010000014">
    <property type="protein sequence ID" value="VVC25497.1"/>
    <property type="molecule type" value="Genomic_DNA"/>
</dbReference>
<protein>
    <recommendedName>
        <fullName evidence="4">phosphatidate phosphatase</fullName>
        <ecNumber evidence="4">3.1.3.4</ecNumber>
    </recommendedName>
</protein>
<dbReference type="SMART" id="SM00775">
    <property type="entry name" value="LNS2"/>
    <property type="match status" value="1"/>
</dbReference>
<dbReference type="PANTHER" id="PTHR12181:SF12">
    <property type="entry name" value="PHOSPHATIDATE PHOSPHATASE"/>
    <property type="match status" value="1"/>
</dbReference>
<evidence type="ECO:0000256" key="5">
    <source>
        <dbReference type="ARBA" id="ARBA00022801"/>
    </source>
</evidence>
<organism evidence="8 9">
    <name type="scientific">Cinara cedri</name>
    <dbReference type="NCBI Taxonomy" id="506608"/>
    <lineage>
        <taxon>Eukaryota</taxon>
        <taxon>Metazoa</taxon>
        <taxon>Ecdysozoa</taxon>
        <taxon>Arthropoda</taxon>
        <taxon>Hexapoda</taxon>
        <taxon>Insecta</taxon>
        <taxon>Pterygota</taxon>
        <taxon>Neoptera</taxon>
        <taxon>Paraneoptera</taxon>
        <taxon>Hemiptera</taxon>
        <taxon>Sternorrhyncha</taxon>
        <taxon>Aphidomorpha</taxon>
        <taxon>Aphidoidea</taxon>
        <taxon>Aphididae</taxon>
        <taxon>Lachninae</taxon>
        <taxon>Cinara</taxon>
    </lineage>
</organism>
<comment type="catalytic activity">
    <reaction evidence="1">
        <text>a 1,2-diacyl-sn-glycero-3-phosphate + H2O = a 1,2-diacyl-sn-glycerol + phosphate</text>
        <dbReference type="Rhea" id="RHEA:27429"/>
        <dbReference type="ChEBI" id="CHEBI:15377"/>
        <dbReference type="ChEBI" id="CHEBI:17815"/>
        <dbReference type="ChEBI" id="CHEBI:43474"/>
        <dbReference type="ChEBI" id="CHEBI:58608"/>
        <dbReference type="EC" id="3.1.3.4"/>
    </reaction>
    <physiologicalReaction direction="left-to-right" evidence="1">
        <dbReference type="Rhea" id="RHEA:27430"/>
    </physiologicalReaction>
</comment>
<dbReference type="AlphaFoldDB" id="A0A5E4M6G6"/>
<dbReference type="Pfam" id="PF04571">
    <property type="entry name" value="Lipin_N"/>
    <property type="match status" value="1"/>
</dbReference>
<evidence type="ECO:0000256" key="2">
    <source>
        <dbReference type="ARBA" id="ARBA00001946"/>
    </source>
</evidence>
<feature type="region of interest" description="Disordered" evidence="6">
    <location>
        <begin position="139"/>
        <end position="171"/>
    </location>
</feature>
<evidence type="ECO:0000313" key="9">
    <source>
        <dbReference type="Proteomes" id="UP000325440"/>
    </source>
</evidence>
<dbReference type="InterPro" id="IPR031703">
    <property type="entry name" value="Lipin_mid"/>
</dbReference>
<evidence type="ECO:0000313" key="8">
    <source>
        <dbReference type="EMBL" id="VVC25497.1"/>
    </source>
</evidence>
<proteinExistence type="inferred from homology"/>
<evidence type="ECO:0000256" key="1">
    <source>
        <dbReference type="ARBA" id="ARBA00001180"/>
    </source>
</evidence>
<reference evidence="8 9" key="1">
    <citation type="submission" date="2019-08" db="EMBL/GenBank/DDBJ databases">
        <authorList>
            <person name="Alioto T."/>
            <person name="Alioto T."/>
            <person name="Gomez Garrido J."/>
        </authorList>
    </citation>
    <scope>NUCLEOTIDE SEQUENCE [LARGE SCALE GENOMIC DNA]</scope>
</reference>